<accession>A0A8J3AJP5</accession>
<reference evidence="2" key="2">
    <citation type="submission" date="2020-09" db="EMBL/GenBank/DDBJ databases">
        <authorList>
            <person name="Sun Q."/>
            <person name="Sedlacek I."/>
        </authorList>
    </citation>
    <scope>NUCLEOTIDE SEQUENCE</scope>
    <source>
        <strain evidence="2">CCM 8606</strain>
    </source>
</reference>
<comment type="caution">
    <text evidence="2">The sequence shown here is derived from an EMBL/GenBank/DDBJ whole genome shotgun (WGS) entry which is preliminary data.</text>
</comment>
<dbReference type="InterPro" id="IPR025329">
    <property type="entry name" value="DUF4235"/>
</dbReference>
<evidence type="ECO:0000256" key="1">
    <source>
        <dbReference type="SAM" id="MobiDB-lite"/>
    </source>
</evidence>
<gene>
    <name evidence="2" type="ORF">GCM10007377_13500</name>
</gene>
<organism evidence="2 3">
    <name type="scientific">Galliscardovia ingluviei</name>
    <dbReference type="NCBI Taxonomy" id="1769422"/>
    <lineage>
        <taxon>Bacteria</taxon>
        <taxon>Bacillati</taxon>
        <taxon>Actinomycetota</taxon>
        <taxon>Actinomycetes</taxon>
        <taxon>Bifidobacteriales</taxon>
        <taxon>Bifidobacteriaceae</taxon>
        <taxon>Galliscardovia</taxon>
    </lineage>
</organism>
<proteinExistence type="predicted"/>
<evidence type="ECO:0000313" key="3">
    <source>
        <dbReference type="Proteomes" id="UP000619536"/>
    </source>
</evidence>
<reference evidence="2" key="1">
    <citation type="journal article" date="2014" name="Int. J. Syst. Evol. Microbiol.">
        <title>Complete genome sequence of Corynebacterium casei LMG S-19264T (=DSM 44701T), isolated from a smear-ripened cheese.</title>
        <authorList>
            <consortium name="US DOE Joint Genome Institute (JGI-PGF)"/>
            <person name="Walter F."/>
            <person name="Albersmeier A."/>
            <person name="Kalinowski J."/>
            <person name="Ruckert C."/>
        </authorList>
    </citation>
    <scope>NUCLEOTIDE SEQUENCE</scope>
    <source>
        <strain evidence="2">CCM 8606</strain>
    </source>
</reference>
<sequence length="180" mass="19238">MSKGSQPKHARKARVTSTQTTPATAAEQLILGKSTLPDDAGTYTDASTTLHVQHKTSSDSSISPQAQDIVDKLNAVDERVTQLRASRTADPDTALDKLIGMAVPSLAGMVAGKVFGKLWNLGPGTPKKSHRSAETANVERNSLLMELLFAACSAAFVAIVTQLSDKSSRAVIKRLQQRRK</sequence>
<dbReference type="AlphaFoldDB" id="A0A8J3AJP5"/>
<protein>
    <recommendedName>
        <fullName evidence="4">DUF4235 domain-containing protein</fullName>
    </recommendedName>
</protein>
<name>A0A8J3AJP5_9BIFI</name>
<dbReference type="Pfam" id="PF14019">
    <property type="entry name" value="DUF4235"/>
    <property type="match status" value="1"/>
</dbReference>
<evidence type="ECO:0008006" key="4">
    <source>
        <dbReference type="Google" id="ProtNLM"/>
    </source>
</evidence>
<keyword evidence="3" id="KW-1185">Reference proteome</keyword>
<dbReference type="EMBL" id="BMDH01000003">
    <property type="protein sequence ID" value="GGI14954.1"/>
    <property type="molecule type" value="Genomic_DNA"/>
</dbReference>
<evidence type="ECO:0000313" key="2">
    <source>
        <dbReference type="EMBL" id="GGI14954.1"/>
    </source>
</evidence>
<dbReference type="Proteomes" id="UP000619536">
    <property type="component" value="Unassembled WGS sequence"/>
</dbReference>
<feature type="compositionally biased region" description="Basic residues" evidence="1">
    <location>
        <begin position="1"/>
        <end position="14"/>
    </location>
</feature>
<feature type="region of interest" description="Disordered" evidence="1">
    <location>
        <begin position="1"/>
        <end position="25"/>
    </location>
</feature>
<dbReference type="RefSeq" id="WP_188355503.1">
    <property type="nucleotide sequence ID" value="NZ_BMDH01000003.1"/>
</dbReference>